<comment type="caution">
    <text evidence="1">The sequence shown here is derived from an EMBL/GenBank/DDBJ whole genome shotgun (WGS) entry which is preliminary data.</text>
</comment>
<protein>
    <submittedName>
        <fullName evidence="1">Uncharacterized protein</fullName>
    </submittedName>
</protein>
<organism evidence="1 2">
    <name type="scientific">Dreissena polymorpha</name>
    <name type="common">Zebra mussel</name>
    <name type="synonym">Mytilus polymorpha</name>
    <dbReference type="NCBI Taxonomy" id="45954"/>
    <lineage>
        <taxon>Eukaryota</taxon>
        <taxon>Metazoa</taxon>
        <taxon>Spiralia</taxon>
        <taxon>Lophotrochozoa</taxon>
        <taxon>Mollusca</taxon>
        <taxon>Bivalvia</taxon>
        <taxon>Autobranchia</taxon>
        <taxon>Heteroconchia</taxon>
        <taxon>Euheterodonta</taxon>
        <taxon>Imparidentia</taxon>
        <taxon>Neoheterodontei</taxon>
        <taxon>Myida</taxon>
        <taxon>Dreissenoidea</taxon>
        <taxon>Dreissenidae</taxon>
        <taxon>Dreissena</taxon>
    </lineage>
</organism>
<keyword evidence="2" id="KW-1185">Reference proteome</keyword>
<dbReference type="EMBL" id="JAIWYP010000012">
    <property type="protein sequence ID" value="KAH3724467.1"/>
    <property type="molecule type" value="Genomic_DNA"/>
</dbReference>
<evidence type="ECO:0000313" key="1">
    <source>
        <dbReference type="EMBL" id="KAH3724467.1"/>
    </source>
</evidence>
<accession>A0A9D4HL65</accession>
<name>A0A9D4HL65_DREPO</name>
<dbReference type="Proteomes" id="UP000828390">
    <property type="component" value="Unassembled WGS sequence"/>
</dbReference>
<reference evidence="1" key="2">
    <citation type="submission" date="2020-11" db="EMBL/GenBank/DDBJ databases">
        <authorList>
            <person name="McCartney M.A."/>
            <person name="Auch B."/>
            <person name="Kono T."/>
            <person name="Mallez S."/>
            <person name="Becker A."/>
            <person name="Gohl D.M."/>
            <person name="Silverstein K.A.T."/>
            <person name="Koren S."/>
            <person name="Bechman K.B."/>
            <person name="Herman A."/>
            <person name="Abrahante J.E."/>
            <person name="Garbe J."/>
        </authorList>
    </citation>
    <scope>NUCLEOTIDE SEQUENCE</scope>
    <source>
        <strain evidence="1">Duluth1</strain>
        <tissue evidence="1">Whole animal</tissue>
    </source>
</reference>
<gene>
    <name evidence="1" type="ORF">DPMN_050284</name>
</gene>
<dbReference type="AlphaFoldDB" id="A0A9D4HL65"/>
<sequence>MAGEVASLCENRIINQPRENGVRMPMIDLTYERQKRTYEREKRLQVERILMLHSLSGNHRCTFAIQIIEQVGNLHEQSMVSEFESHASPLPKPDDLYQFRLELETELYHLNTVRILATNVFKERVAASISTESVVITVEDFLDKMEVIRDRLSRKMQAMSVGRN</sequence>
<proteinExistence type="predicted"/>
<evidence type="ECO:0000313" key="2">
    <source>
        <dbReference type="Proteomes" id="UP000828390"/>
    </source>
</evidence>
<reference evidence="1" key="1">
    <citation type="journal article" date="2019" name="bioRxiv">
        <title>The Genome of the Zebra Mussel, Dreissena polymorpha: A Resource for Invasive Species Research.</title>
        <authorList>
            <person name="McCartney M.A."/>
            <person name="Auch B."/>
            <person name="Kono T."/>
            <person name="Mallez S."/>
            <person name="Zhang Y."/>
            <person name="Obille A."/>
            <person name="Becker A."/>
            <person name="Abrahante J.E."/>
            <person name="Garbe J."/>
            <person name="Badalamenti J.P."/>
            <person name="Herman A."/>
            <person name="Mangelson H."/>
            <person name="Liachko I."/>
            <person name="Sullivan S."/>
            <person name="Sone E.D."/>
            <person name="Koren S."/>
            <person name="Silverstein K.A.T."/>
            <person name="Beckman K.B."/>
            <person name="Gohl D.M."/>
        </authorList>
    </citation>
    <scope>NUCLEOTIDE SEQUENCE</scope>
    <source>
        <strain evidence="1">Duluth1</strain>
        <tissue evidence="1">Whole animal</tissue>
    </source>
</reference>